<dbReference type="AlphaFoldDB" id="A0A8C7VZD8"/>
<dbReference type="Ensembl" id="ENSOMYT00000063182.2">
    <property type="protein sequence ID" value="ENSOMYP00000058043.1"/>
    <property type="gene ID" value="ENSOMYG00000026783.2"/>
</dbReference>
<reference evidence="1" key="2">
    <citation type="submission" date="2025-08" db="UniProtKB">
        <authorList>
            <consortium name="Ensembl"/>
        </authorList>
    </citation>
    <scope>IDENTIFICATION</scope>
</reference>
<sequence>MDFDLPPSFPASGIAWERVLPPLLPGQNGTFGLYSFTPSELLTPVTEHTGPAQPENEHSSLTVFTINFNRRYRIPEGVDSMGENSRHLSHSES</sequence>
<evidence type="ECO:0000313" key="1">
    <source>
        <dbReference type="Ensembl" id="ENSOMYP00000058043.1"/>
    </source>
</evidence>
<organism evidence="1 2">
    <name type="scientific">Oncorhynchus mykiss</name>
    <name type="common">Rainbow trout</name>
    <name type="synonym">Salmo gairdneri</name>
    <dbReference type="NCBI Taxonomy" id="8022"/>
    <lineage>
        <taxon>Eukaryota</taxon>
        <taxon>Metazoa</taxon>
        <taxon>Chordata</taxon>
        <taxon>Craniata</taxon>
        <taxon>Vertebrata</taxon>
        <taxon>Euteleostomi</taxon>
        <taxon>Actinopterygii</taxon>
        <taxon>Neopterygii</taxon>
        <taxon>Teleostei</taxon>
        <taxon>Protacanthopterygii</taxon>
        <taxon>Salmoniformes</taxon>
        <taxon>Salmonidae</taxon>
        <taxon>Salmoninae</taxon>
        <taxon>Oncorhynchus</taxon>
    </lineage>
</organism>
<protein>
    <submittedName>
        <fullName evidence="1">Uncharacterized protein</fullName>
    </submittedName>
</protein>
<accession>A0A8C7VZD8</accession>
<reference evidence="1" key="3">
    <citation type="submission" date="2025-09" db="UniProtKB">
        <authorList>
            <consortium name="Ensembl"/>
        </authorList>
    </citation>
    <scope>IDENTIFICATION</scope>
</reference>
<keyword evidence="2" id="KW-1185">Reference proteome</keyword>
<dbReference type="Proteomes" id="UP000694395">
    <property type="component" value="Chromosome 3"/>
</dbReference>
<proteinExistence type="predicted"/>
<evidence type="ECO:0000313" key="2">
    <source>
        <dbReference type="Proteomes" id="UP000694395"/>
    </source>
</evidence>
<name>A0A8C7VZD8_ONCMY</name>
<dbReference type="GeneTree" id="ENSGT01000000221276"/>
<reference evidence="1" key="1">
    <citation type="submission" date="2020-07" db="EMBL/GenBank/DDBJ databases">
        <title>A long reads based de novo assembly of the rainbow trout Arlee double haploid line genome.</title>
        <authorList>
            <person name="Gao G."/>
            <person name="Palti Y."/>
        </authorList>
    </citation>
    <scope>NUCLEOTIDE SEQUENCE [LARGE SCALE GENOMIC DNA]</scope>
</reference>